<dbReference type="CDD" id="cd03262">
    <property type="entry name" value="ABC_HisP_GlnQ"/>
    <property type="match status" value="1"/>
</dbReference>
<dbReference type="InterPro" id="IPR017871">
    <property type="entry name" value="ABC_transporter-like_CS"/>
</dbReference>
<evidence type="ECO:0000259" key="12">
    <source>
        <dbReference type="PROSITE" id="PS50893"/>
    </source>
</evidence>
<keyword evidence="10 11" id="KW-0472">Membrane</keyword>
<dbReference type="InterPro" id="IPR003593">
    <property type="entry name" value="AAA+_ATPase"/>
</dbReference>
<feature type="transmembrane region" description="Helical" evidence="11">
    <location>
        <begin position="119"/>
        <end position="142"/>
    </location>
</feature>
<name>A0A839NES6_9MICO</name>
<evidence type="ECO:0000313" key="15">
    <source>
        <dbReference type="Proteomes" id="UP000559182"/>
    </source>
</evidence>
<evidence type="ECO:0000256" key="9">
    <source>
        <dbReference type="ARBA" id="ARBA00022989"/>
    </source>
</evidence>
<dbReference type="Pfam" id="PF00005">
    <property type="entry name" value="ABC_tran"/>
    <property type="match status" value="1"/>
</dbReference>
<dbReference type="InterPro" id="IPR035906">
    <property type="entry name" value="MetI-like_sf"/>
</dbReference>
<dbReference type="InterPro" id="IPR000515">
    <property type="entry name" value="MetI-like"/>
</dbReference>
<dbReference type="PANTHER" id="PTHR43166">
    <property type="entry name" value="AMINO ACID IMPORT ATP-BINDING PROTEIN"/>
    <property type="match status" value="1"/>
</dbReference>
<reference evidence="14 15" key="1">
    <citation type="submission" date="2020-08" db="EMBL/GenBank/DDBJ databases">
        <title>Sequencing the genomes of 1000 actinobacteria strains.</title>
        <authorList>
            <person name="Klenk H.-P."/>
        </authorList>
    </citation>
    <scope>NUCLEOTIDE SEQUENCE [LARGE SCALE GENOMIC DNA]</scope>
    <source>
        <strain evidence="14 15">DSM 105369</strain>
    </source>
</reference>
<dbReference type="Proteomes" id="UP000559182">
    <property type="component" value="Unassembled WGS sequence"/>
</dbReference>
<keyword evidence="8" id="KW-0067">ATP-binding</keyword>
<dbReference type="SMART" id="SM00382">
    <property type="entry name" value="AAA"/>
    <property type="match status" value="1"/>
</dbReference>
<evidence type="ECO:0000256" key="4">
    <source>
        <dbReference type="ARBA" id="ARBA00022448"/>
    </source>
</evidence>
<evidence type="ECO:0000256" key="10">
    <source>
        <dbReference type="ARBA" id="ARBA00023136"/>
    </source>
</evidence>
<dbReference type="GO" id="GO:0043190">
    <property type="term" value="C:ATP-binding cassette (ABC) transporter complex"/>
    <property type="evidence" value="ECO:0007669"/>
    <property type="project" value="InterPro"/>
</dbReference>
<evidence type="ECO:0000256" key="1">
    <source>
        <dbReference type="ARBA" id="ARBA00004202"/>
    </source>
</evidence>
<comment type="caution">
    <text evidence="14">The sequence shown here is derived from an EMBL/GenBank/DDBJ whole genome shotgun (WGS) entry which is preliminary data.</text>
</comment>
<dbReference type="NCBIfam" id="TIGR01726">
    <property type="entry name" value="HEQRo_perm_3TM"/>
    <property type="match status" value="1"/>
</dbReference>
<proteinExistence type="inferred from homology"/>
<feature type="transmembrane region" description="Helical" evidence="11">
    <location>
        <begin position="86"/>
        <end position="107"/>
    </location>
</feature>
<dbReference type="PROSITE" id="PS50893">
    <property type="entry name" value="ABC_TRANSPORTER_2"/>
    <property type="match status" value="1"/>
</dbReference>
<dbReference type="InterPro" id="IPR050086">
    <property type="entry name" value="MetN_ABC_transporter-like"/>
</dbReference>
<evidence type="ECO:0000256" key="8">
    <source>
        <dbReference type="ARBA" id="ARBA00022840"/>
    </source>
</evidence>
<evidence type="ECO:0000256" key="2">
    <source>
        <dbReference type="ARBA" id="ARBA00004651"/>
    </source>
</evidence>
<dbReference type="SUPFAM" id="SSF161098">
    <property type="entry name" value="MetI-like"/>
    <property type="match status" value="1"/>
</dbReference>
<dbReference type="InterPro" id="IPR027417">
    <property type="entry name" value="P-loop_NTPase"/>
</dbReference>
<gene>
    <name evidence="14" type="ORF">FHU39_004172</name>
</gene>
<comment type="similarity">
    <text evidence="11">Belongs to the binding-protein-dependent transport system permease family.</text>
</comment>
<keyword evidence="4 11" id="KW-0813">Transport</keyword>
<dbReference type="AlphaFoldDB" id="A0A839NES6"/>
<evidence type="ECO:0000256" key="11">
    <source>
        <dbReference type="RuleBase" id="RU363032"/>
    </source>
</evidence>
<keyword evidence="15" id="KW-1185">Reference proteome</keyword>
<sequence>MTQTVGKRDPWRPSEVERERAAYRTRQRRRSFVIGAISTIVVVAVVLVVLVTSPGWQRFHSTFFDPHEAVQSFPVVLRGLWLNVRVMVVCGLAIAVWSLLLAVLRTLRGPVFFPLRAFAVVYVDVFRGLPLLLVVFLLGFGVPALQLTGLPNSPLFWGGCALTLSYSAYVAEVLRAGIESVHPSQRAAARSLGLSYRATLRFVVLPQAVRRVMPALMNDLISLEKDSALLAVIGVVDALREAQIREAVNFNFTAYVVAWPAVHLPDDPDGPFHRLVRATARLPGSGWTAVSLLSLKGVRKSFGAHLVLADVSLEVQEGACVVLIGASGSGKSTLLRCINLLEVVDDGVVELDGQDITDPRVDGDEVRSRMGMVFQSYNLFPHLSVLQNITLAPVRVHGVPRAQALERAHDVLQRVGLADKANARPDDLSGGQQQRVAIARAMVNAPRLLLLDEVTSALDPELVGEVLDLLQGLREEGMTMVLNTHEMGFARSVADEVCFLSDGVILERGPAEEVLGAPQQERTQRFLSRLLH</sequence>
<dbReference type="PANTHER" id="PTHR43166:SF9">
    <property type="entry name" value="GLUTAMATE_ASPARTATE IMPORT ATP-BINDING PROTEIN GLTL"/>
    <property type="match status" value="1"/>
</dbReference>
<comment type="subcellular location">
    <subcellularLocation>
        <location evidence="2 11">Cell membrane</location>
        <topology evidence="2 11">Multi-pass membrane protein</topology>
    </subcellularLocation>
    <subcellularLocation>
        <location evidence="1">Cell membrane</location>
        <topology evidence="1">Peripheral membrane protein</topology>
    </subcellularLocation>
</comment>
<keyword evidence="7" id="KW-0547">Nucleotide-binding</keyword>
<accession>A0A839NES6</accession>
<evidence type="ECO:0000256" key="6">
    <source>
        <dbReference type="ARBA" id="ARBA00022692"/>
    </source>
</evidence>
<dbReference type="GO" id="GO:0022857">
    <property type="term" value="F:transmembrane transporter activity"/>
    <property type="evidence" value="ECO:0007669"/>
    <property type="project" value="InterPro"/>
</dbReference>
<feature type="domain" description="ABC transporter" evidence="12">
    <location>
        <begin position="293"/>
        <end position="527"/>
    </location>
</feature>
<evidence type="ECO:0000256" key="5">
    <source>
        <dbReference type="ARBA" id="ARBA00022475"/>
    </source>
</evidence>
<evidence type="ECO:0000313" key="14">
    <source>
        <dbReference type="EMBL" id="MBB2894136.1"/>
    </source>
</evidence>
<dbReference type="Gene3D" id="1.10.3720.10">
    <property type="entry name" value="MetI-like"/>
    <property type="match status" value="1"/>
</dbReference>
<protein>
    <submittedName>
        <fullName evidence="14">His/Glu/Gln/Arg/opine family amino acid ABC transporter permease subunit</fullName>
    </submittedName>
</protein>
<evidence type="ECO:0000256" key="7">
    <source>
        <dbReference type="ARBA" id="ARBA00022741"/>
    </source>
</evidence>
<dbReference type="EMBL" id="JACHVQ010000004">
    <property type="protein sequence ID" value="MBB2894136.1"/>
    <property type="molecule type" value="Genomic_DNA"/>
</dbReference>
<evidence type="ECO:0000259" key="13">
    <source>
        <dbReference type="PROSITE" id="PS50928"/>
    </source>
</evidence>
<evidence type="ECO:0000256" key="3">
    <source>
        <dbReference type="ARBA" id="ARBA00005417"/>
    </source>
</evidence>
<dbReference type="CDD" id="cd06261">
    <property type="entry name" value="TM_PBP2"/>
    <property type="match status" value="1"/>
</dbReference>
<keyword evidence="5" id="KW-1003">Cell membrane</keyword>
<dbReference type="InterPro" id="IPR003439">
    <property type="entry name" value="ABC_transporter-like_ATP-bd"/>
</dbReference>
<feature type="transmembrane region" description="Helical" evidence="11">
    <location>
        <begin position="32"/>
        <end position="56"/>
    </location>
</feature>
<dbReference type="GO" id="GO:0016887">
    <property type="term" value="F:ATP hydrolysis activity"/>
    <property type="evidence" value="ECO:0007669"/>
    <property type="project" value="InterPro"/>
</dbReference>
<keyword evidence="9 11" id="KW-1133">Transmembrane helix</keyword>
<dbReference type="GO" id="GO:0005524">
    <property type="term" value="F:ATP binding"/>
    <property type="evidence" value="ECO:0007669"/>
    <property type="project" value="UniProtKB-KW"/>
</dbReference>
<organism evidence="14 15">
    <name type="scientific">Flexivirga oryzae</name>
    <dbReference type="NCBI Taxonomy" id="1794944"/>
    <lineage>
        <taxon>Bacteria</taxon>
        <taxon>Bacillati</taxon>
        <taxon>Actinomycetota</taxon>
        <taxon>Actinomycetes</taxon>
        <taxon>Micrococcales</taxon>
        <taxon>Dermacoccaceae</taxon>
        <taxon>Flexivirga</taxon>
    </lineage>
</organism>
<comment type="similarity">
    <text evidence="3">Belongs to the ABC transporter superfamily.</text>
</comment>
<dbReference type="PROSITE" id="PS50928">
    <property type="entry name" value="ABC_TM1"/>
    <property type="match status" value="1"/>
</dbReference>
<dbReference type="Gene3D" id="3.40.50.300">
    <property type="entry name" value="P-loop containing nucleotide triphosphate hydrolases"/>
    <property type="match status" value="1"/>
</dbReference>
<dbReference type="InterPro" id="IPR010065">
    <property type="entry name" value="AA_ABC_transptr_permease_3TM"/>
</dbReference>
<dbReference type="PROSITE" id="PS00211">
    <property type="entry name" value="ABC_TRANSPORTER_1"/>
    <property type="match status" value="1"/>
</dbReference>
<feature type="domain" description="ABC transmembrane type-1" evidence="13">
    <location>
        <begin position="80"/>
        <end position="266"/>
    </location>
</feature>
<dbReference type="SUPFAM" id="SSF52540">
    <property type="entry name" value="P-loop containing nucleoside triphosphate hydrolases"/>
    <property type="match status" value="1"/>
</dbReference>
<dbReference type="Pfam" id="PF00528">
    <property type="entry name" value="BPD_transp_1"/>
    <property type="match status" value="1"/>
</dbReference>
<keyword evidence="6 11" id="KW-0812">Transmembrane</keyword>